<dbReference type="InterPro" id="IPR012000">
    <property type="entry name" value="Thiamin_PyroP_enz_cen_dom"/>
</dbReference>
<dbReference type="GO" id="GO:0000287">
    <property type="term" value="F:magnesium ion binding"/>
    <property type="evidence" value="ECO:0007669"/>
    <property type="project" value="InterPro"/>
</dbReference>
<organism evidence="3">
    <name type="scientific">freshwater metagenome</name>
    <dbReference type="NCBI Taxonomy" id="449393"/>
    <lineage>
        <taxon>unclassified sequences</taxon>
        <taxon>metagenomes</taxon>
        <taxon>ecological metagenomes</taxon>
    </lineage>
</organism>
<dbReference type="InterPro" id="IPR045229">
    <property type="entry name" value="TPP_enz"/>
</dbReference>
<dbReference type="Gene3D" id="3.40.50.1220">
    <property type="entry name" value="TPP-binding domain"/>
    <property type="match status" value="1"/>
</dbReference>
<protein>
    <submittedName>
        <fullName evidence="3">Unannotated protein</fullName>
    </submittedName>
</protein>
<dbReference type="EMBL" id="CAEZTR010000072">
    <property type="protein sequence ID" value="CAB4581025.1"/>
    <property type="molecule type" value="Genomic_DNA"/>
</dbReference>
<dbReference type="AlphaFoldDB" id="A0A6J6C0L5"/>
<dbReference type="SUPFAM" id="SSF52467">
    <property type="entry name" value="DHS-like NAD/FAD-binding domain"/>
    <property type="match status" value="1"/>
</dbReference>
<evidence type="ECO:0000313" key="7">
    <source>
        <dbReference type="EMBL" id="CAB4695063.1"/>
    </source>
</evidence>
<dbReference type="EMBL" id="CAEZTG010000074">
    <property type="protein sequence ID" value="CAB4566488.1"/>
    <property type="molecule type" value="Genomic_DNA"/>
</dbReference>
<evidence type="ECO:0000313" key="4">
    <source>
        <dbReference type="EMBL" id="CAB4566488.1"/>
    </source>
</evidence>
<dbReference type="GO" id="GO:0030976">
    <property type="term" value="F:thiamine pyrophosphate binding"/>
    <property type="evidence" value="ECO:0007669"/>
    <property type="project" value="InterPro"/>
</dbReference>
<dbReference type="GO" id="GO:0009099">
    <property type="term" value="P:L-valine biosynthetic process"/>
    <property type="evidence" value="ECO:0007669"/>
    <property type="project" value="TreeGrafter"/>
</dbReference>
<dbReference type="EMBL" id="CAEZXE010000220">
    <property type="protein sequence ID" value="CAB4695063.1"/>
    <property type="molecule type" value="Genomic_DNA"/>
</dbReference>
<dbReference type="EMBL" id="CAEZSU010000033">
    <property type="protein sequence ID" value="CAB4544921.1"/>
    <property type="molecule type" value="Genomic_DNA"/>
</dbReference>
<evidence type="ECO:0000313" key="5">
    <source>
        <dbReference type="EMBL" id="CAB4581025.1"/>
    </source>
</evidence>
<reference evidence="3" key="1">
    <citation type="submission" date="2020-05" db="EMBL/GenBank/DDBJ databases">
        <authorList>
            <person name="Chiriac C."/>
            <person name="Salcher M."/>
            <person name="Ghai R."/>
            <person name="Kavagutti S V."/>
        </authorList>
    </citation>
    <scope>NUCLEOTIDE SEQUENCE</scope>
</reference>
<accession>A0A6J6C0L5</accession>
<evidence type="ECO:0000313" key="6">
    <source>
        <dbReference type="EMBL" id="CAB4638588.1"/>
    </source>
</evidence>
<dbReference type="GO" id="GO:0005948">
    <property type="term" value="C:acetolactate synthase complex"/>
    <property type="evidence" value="ECO:0007669"/>
    <property type="project" value="TreeGrafter"/>
</dbReference>
<dbReference type="GO" id="GO:0003984">
    <property type="term" value="F:acetolactate synthase activity"/>
    <property type="evidence" value="ECO:0007669"/>
    <property type="project" value="TreeGrafter"/>
</dbReference>
<dbReference type="PANTHER" id="PTHR18968:SF129">
    <property type="entry name" value="ACETOLACTATE SYNTHASE"/>
    <property type="match status" value="1"/>
</dbReference>
<dbReference type="GO" id="GO:0009097">
    <property type="term" value="P:isoleucine biosynthetic process"/>
    <property type="evidence" value="ECO:0007669"/>
    <property type="project" value="TreeGrafter"/>
</dbReference>
<evidence type="ECO:0000259" key="2">
    <source>
        <dbReference type="Pfam" id="PF00205"/>
    </source>
</evidence>
<proteinExistence type="inferred from homology"/>
<evidence type="ECO:0000256" key="1">
    <source>
        <dbReference type="ARBA" id="ARBA00007812"/>
    </source>
</evidence>
<dbReference type="Pfam" id="PF00205">
    <property type="entry name" value="TPP_enzyme_M"/>
    <property type="match status" value="1"/>
</dbReference>
<dbReference type="EMBL" id="CAEZVV010000014">
    <property type="protein sequence ID" value="CAB4638588.1"/>
    <property type="molecule type" value="Genomic_DNA"/>
</dbReference>
<sequence length="453" mass="46372">MLFGTVAASLTCCSTTKPVATSESVASLVSRCLRAVGAMRVFAAPGHGLEALEGLALIPVASEAAAVALADADGRLSVAPDARPGVALLPGRRVRLSSQPGEETQALSLTVEDLPAAIAGWSLGRVFGAVEIELPADLFAEAPEGAQPLVLQRSDQLLRLSAGLADFRTMIIVGPGVLRDGAAADVSDFVTRTGAGVMTTMGAIGVVPFDHPSWCGVVGIQVDDPALGGLDACELVIAVGVDDEELGESLPMNAQLLEVEPWHLPFLATDWPTPDAPASRSSLAEACSAVLGDHRDATTSPLHPVRAVLDVFDAIDGDVQVYADAGPVGIWFARGVVPIPMCRVVVPARASDGFAIAAAIVSALDGNRSVAITMPGGLIEDELLDLAASLNLGIVVEQWGDDVNSGDPSQHRANLVAAMSDSGLSVTGVSVDLAAAAELVDLAGPVVAWPTFN</sequence>
<name>A0A6J6C0L5_9ZZZZ</name>
<gene>
    <name evidence="3" type="ORF">UFOPK1495_00440</name>
    <name evidence="4" type="ORF">UFOPK1603_00912</name>
    <name evidence="5" type="ORF">UFOPK1711_01193</name>
    <name evidence="6" type="ORF">UFOPK2143_00419</name>
    <name evidence="7" type="ORF">UFOPK2350_01781</name>
</gene>
<feature type="domain" description="Thiamine pyrophosphate enzyme central" evidence="2">
    <location>
        <begin position="168"/>
        <end position="242"/>
    </location>
</feature>
<dbReference type="PANTHER" id="PTHR18968">
    <property type="entry name" value="THIAMINE PYROPHOSPHATE ENZYMES"/>
    <property type="match status" value="1"/>
</dbReference>
<evidence type="ECO:0000313" key="3">
    <source>
        <dbReference type="EMBL" id="CAB4544921.1"/>
    </source>
</evidence>
<dbReference type="GO" id="GO:0050660">
    <property type="term" value="F:flavin adenine dinucleotide binding"/>
    <property type="evidence" value="ECO:0007669"/>
    <property type="project" value="TreeGrafter"/>
</dbReference>
<comment type="similarity">
    <text evidence="1">Belongs to the TPP enzyme family.</text>
</comment>
<dbReference type="InterPro" id="IPR029035">
    <property type="entry name" value="DHS-like_NAD/FAD-binding_dom"/>
</dbReference>